<keyword evidence="3 7" id="KW-0378">Hydrolase</keyword>
<feature type="domain" description="Glycosyl hydrolase family 32 N-terminal" evidence="8">
    <location>
        <begin position="1"/>
        <end position="269"/>
    </location>
</feature>
<evidence type="ECO:0000313" key="10">
    <source>
        <dbReference type="EnsemblPlants" id="AET2Gv21235700.10"/>
    </source>
</evidence>
<dbReference type="InterPro" id="IPR013189">
    <property type="entry name" value="Glyco_hydro_32_C"/>
</dbReference>
<keyword evidence="2" id="KW-0732">Signal</keyword>
<dbReference type="CDD" id="cd18624">
    <property type="entry name" value="GH32_Fruct1-like"/>
    <property type="match status" value="1"/>
</dbReference>
<keyword evidence="5" id="KW-0325">Glycoprotein</keyword>
<evidence type="ECO:0000259" key="8">
    <source>
        <dbReference type="Pfam" id="PF00251"/>
    </source>
</evidence>
<evidence type="ECO:0000256" key="4">
    <source>
        <dbReference type="ARBA" id="ARBA00023157"/>
    </source>
</evidence>
<dbReference type="PANTHER" id="PTHR31953">
    <property type="entry name" value="BETA-FRUCTOFURANOSIDASE, INSOLUBLE ISOENZYME CWINV1-RELATED"/>
    <property type="match status" value="1"/>
</dbReference>
<dbReference type="Pfam" id="PF00251">
    <property type="entry name" value="Glyco_hydro_32N"/>
    <property type="match status" value="1"/>
</dbReference>
<dbReference type="Gene3D" id="2.60.120.560">
    <property type="entry name" value="Exo-inulinase, domain 1"/>
    <property type="match status" value="1"/>
</dbReference>
<protein>
    <recommendedName>
        <fullName evidence="12">Glycosyl hydrolase family 32 N-terminal domain-containing protein</fullName>
    </recommendedName>
</protein>
<dbReference type="InterPro" id="IPR013148">
    <property type="entry name" value="Glyco_hydro_32_N"/>
</dbReference>
<dbReference type="GO" id="GO:0004553">
    <property type="term" value="F:hydrolase activity, hydrolyzing O-glycosyl compounds"/>
    <property type="evidence" value="ECO:0007669"/>
    <property type="project" value="InterPro"/>
</dbReference>
<dbReference type="InterPro" id="IPR050551">
    <property type="entry name" value="Fructan_Metab_Enzymes"/>
</dbReference>
<dbReference type="EnsemblPlants" id="AET2Gv21235700.10">
    <property type="protein sequence ID" value="AET2Gv21235700.10"/>
    <property type="gene ID" value="AET2Gv21235700"/>
</dbReference>
<reference evidence="11" key="1">
    <citation type="journal article" date="2014" name="Science">
        <title>Ancient hybridizations among the ancestral genomes of bread wheat.</title>
        <authorList>
            <consortium name="International Wheat Genome Sequencing Consortium,"/>
            <person name="Marcussen T."/>
            <person name="Sandve S.R."/>
            <person name="Heier L."/>
            <person name="Spannagl M."/>
            <person name="Pfeifer M."/>
            <person name="Jakobsen K.S."/>
            <person name="Wulff B.B."/>
            <person name="Steuernagel B."/>
            <person name="Mayer K.F."/>
            <person name="Olsen O.A."/>
        </authorList>
    </citation>
    <scope>NUCLEOTIDE SEQUENCE [LARGE SCALE GENOMIC DNA]</scope>
    <source>
        <strain evidence="11">cv. AL8/78</strain>
    </source>
</reference>
<reference evidence="11" key="2">
    <citation type="journal article" date="2017" name="Nat. Plants">
        <title>The Aegilops tauschii genome reveals multiple impacts of transposons.</title>
        <authorList>
            <person name="Zhao G."/>
            <person name="Zou C."/>
            <person name="Li K."/>
            <person name="Wang K."/>
            <person name="Li T."/>
            <person name="Gao L."/>
            <person name="Zhang X."/>
            <person name="Wang H."/>
            <person name="Yang Z."/>
            <person name="Liu X."/>
            <person name="Jiang W."/>
            <person name="Mao L."/>
            <person name="Kong X."/>
            <person name="Jiao Y."/>
            <person name="Jia J."/>
        </authorList>
    </citation>
    <scope>NUCLEOTIDE SEQUENCE [LARGE SCALE GENOMIC DNA]</scope>
    <source>
        <strain evidence="11">cv. AL8/78</strain>
    </source>
</reference>
<dbReference type="AlphaFoldDB" id="A0A453DGJ5"/>
<dbReference type="InterPro" id="IPR001362">
    <property type="entry name" value="Glyco_hydro_32"/>
</dbReference>
<evidence type="ECO:0008006" key="12">
    <source>
        <dbReference type="Google" id="ProtNLM"/>
    </source>
</evidence>
<accession>A0A453DGJ5</accession>
<dbReference type="GO" id="GO:0005975">
    <property type="term" value="P:carbohydrate metabolic process"/>
    <property type="evidence" value="ECO:0007669"/>
    <property type="project" value="InterPro"/>
</dbReference>
<evidence type="ECO:0000313" key="11">
    <source>
        <dbReference type="Proteomes" id="UP000015105"/>
    </source>
</evidence>
<keyword evidence="6 7" id="KW-0326">Glycosidase</keyword>
<dbReference type="SUPFAM" id="SSF75005">
    <property type="entry name" value="Arabinanase/levansucrase/invertase"/>
    <property type="match status" value="1"/>
</dbReference>
<sequence>VYHMFYQYNPLGAVWGTGNLSWGHSVSRDLVNWDALDTALDPTAPFDYNGCWSGSATILPGGIPALLYTGRIQGDKEVQVQNVAFPKNPADPLLREWVKPAYNPVIPLPADVPGDNFRDPTTAWVGRDGLWRIAVAAKVGGPNGIASTLIYRSKDFRHWKRNALPLYTSRAAGMVECPDLFPVAEPGVEEGRLGYASGPASGAVRHVLKLSVMNTTQDYYAVGRYDDVADTFVPEVDVERNADDCRTWRRFDYGHTVPRKVWLDQDGKQVRQWPIEEIETLRSKRVVGLLGAQVNAGGMNKIVGVGAQADVEAIDHSVVESFGGGGRTCITARVYPEHAENKNSHVFVFNNGTGLVKVSKLEAWRLAMASVNVVHGG</sequence>
<evidence type="ECO:0000256" key="2">
    <source>
        <dbReference type="ARBA" id="ARBA00022729"/>
    </source>
</evidence>
<evidence type="ECO:0000256" key="6">
    <source>
        <dbReference type="ARBA" id="ARBA00023295"/>
    </source>
</evidence>
<keyword evidence="4" id="KW-1015">Disulfide bond</keyword>
<proteinExistence type="inferred from homology"/>
<dbReference type="Gramene" id="AET2Gv21235700.10">
    <property type="protein sequence ID" value="AET2Gv21235700.10"/>
    <property type="gene ID" value="AET2Gv21235700"/>
</dbReference>
<evidence type="ECO:0000256" key="7">
    <source>
        <dbReference type="RuleBase" id="RU362110"/>
    </source>
</evidence>
<dbReference type="InterPro" id="IPR023296">
    <property type="entry name" value="Glyco_hydro_beta-prop_sf"/>
</dbReference>
<dbReference type="InterPro" id="IPR013320">
    <property type="entry name" value="ConA-like_dom_sf"/>
</dbReference>
<reference evidence="10" key="3">
    <citation type="journal article" date="2017" name="Nature">
        <title>Genome sequence of the progenitor of the wheat D genome Aegilops tauschii.</title>
        <authorList>
            <person name="Luo M.C."/>
            <person name="Gu Y.Q."/>
            <person name="Puiu D."/>
            <person name="Wang H."/>
            <person name="Twardziok S.O."/>
            <person name="Deal K.R."/>
            <person name="Huo N."/>
            <person name="Zhu T."/>
            <person name="Wang L."/>
            <person name="Wang Y."/>
            <person name="McGuire P.E."/>
            <person name="Liu S."/>
            <person name="Long H."/>
            <person name="Ramasamy R.K."/>
            <person name="Rodriguez J.C."/>
            <person name="Van S.L."/>
            <person name="Yuan L."/>
            <person name="Wang Z."/>
            <person name="Xia Z."/>
            <person name="Xiao L."/>
            <person name="Anderson O.D."/>
            <person name="Ouyang S."/>
            <person name="Liang Y."/>
            <person name="Zimin A.V."/>
            <person name="Pertea G."/>
            <person name="Qi P."/>
            <person name="Bennetzen J.L."/>
            <person name="Dai X."/>
            <person name="Dawson M.W."/>
            <person name="Muller H.G."/>
            <person name="Kugler K."/>
            <person name="Rivarola-Duarte L."/>
            <person name="Spannagl M."/>
            <person name="Mayer K.F.X."/>
            <person name="Lu F.H."/>
            <person name="Bevan M.W."/>
            <person name="Leroy P."/>
            <person name="Li P."/>
            <person name="You F.M."/>
            <person name="Sun Q."/>
            <person name="Liu Z."/>
            <person name="Lyons E."/>
            <person name="Wicker T."/>
            <person name="Salzberg S.L."/>
            <person name="Devos K.M."/>
            <person name="Dvorak J."/>
        </authorList>
    </citation>
    <scope>NUCLEOTIDE SEQUENCE [LARGE SCALE GENOMIC DNA]</scope>
    <source>
        <strain evidence="10">cv. AL8/78</strain>
    </source>
</reference>
<evidence type="ECO:0000256" key="1">
    <source>
        <dbReference type="ARBA" id="ARBA00009902"/>
    </source>
</evidence>
<dbReference type="Pfam" id="PF08244">
    <property type="entry name" value="Glyco_hydro_32C"/>
    <property type="match status" value="1"/>
</dbReference>
<dbReference type="Proteomes" id="UP000015105">
    <property type="component" value="Chromosome 2D"/>
</dbReference>
<reference evidence="10" key="5">
    <citation type="journal article" date="2021" name="G3 (Bethesda)">
        <title>Aegilops tauschii genome assembly Aet v5.0 features greater sequence contiguity and improved annotation.</title>
        <authorList>
            <person name="Wang L."/>
            <person name="Zhu T."/>
            <person name="Rodriguez J.C."/>
            <person name="Deal K.R."/>
            <person name="Dubcovsky J."/>
            <person name="McGuire P.E."/>
            <person name="Lux T."/>
            <person name="Spannagl M."/>
            <person name="Mayer K.F.X."/>
            <person name="Baldrich P."/>
            <person name="Meyers B.C."/>
            <person name="Huo N."/>
            <person name="Gu Y.Q."/>
            <person name="Zhou H."/>
            <person name="Devos K.M."/>
            <person name="Bennetzen J.L."/>
            <person name="Unver T."/>
            <person name="Budak H."/>
            <person name="Gulick P.J."/>
            <person name="Galiba G."/>
            <person name="Kalapos B."/>
            <person name="Nelson D.R."/>
            <person name="Li P."/>
            <person name="You F.M."/>
            <person name="Luo M.C."/>
            <person name="Dvorak J."/>
        </authorList>
    </citation>
    <scope>NUCLEOTIDE SEQUENCE [LARGE SCALE GENOMIC DNA]</scope>
    <source>
        <strain evidence="10">cv. AL8/78</strain>
    </source>
</reference>
<keyword evidence="11" id="KW-1185">Reference proteome</keyword>
<reference evidence="10" key="4">
    <citation type="submission" date="2019-03" db="UniProtKB">
        <authorList>
            <consortium name="EnsemblPlants"/>
        </authorList>
    </citation>
    <scope>IDENTIFICATION</scope>
</reference>
<feature type="domain" description="Glycosyl hydrolase family 32 C-terminal" evidence="9">
    <location>
        <begin position="314"/>
        <end position="364"/>
    </location>
</feature>
<dbReference type="SMART" id="SM00640">
    <property type="entry name" value="Glyco_32"/>
    <property type="match status" value="1"/>
</dbReference>
<evidence type="ECO:0000256" key="3">
    <source>
        <dbReference type="ARBA" id="ARBA00022801"/>
    </source>
</evidence>
<evidence type="ECO:0000259" key="9">
    <source>
        <dbReference type="Pfam" id="PF08244"/>
    </source>
</evidence>
<evidence type="ECO:0000256" key="5">
    <source>
        <dbReference type="ARBA" id="ARBA00023180"/>
    </source>
</evidence>
<dbReference type="Gene3D" id="2.115.10.20">
    <property type="entry name" value="Glycosyl hydrolase domain, family 43"/>
    <property type="match status" value="1"/>
</dbReference>
<comment type="similarity">
    <text evidence="1 7">Belongs to the glycosyl hydrolase 32 family.</text>
</comment>
<name>A0A453DGJ5_AEGTS</name>
<dbReference type="SUPFAM" id="SSF49899">
    <property type="entry name" value="Concanavalin A-like lectins/glucanases"/>
    <property type="match status" value="1"/>
</dbReference>
<organism evidence="10 11">
    <name type="scientific">Aegilops tauschii subsp. strangulata</name>
    <name type="common">Goatgrass</name>
    <dbReference type="NCBI Taxonomy" id="200361"/>
    <lineage>
        <taxon>Eukaryota</taxon>
        <taxon>Viridiplantae</taxon>
        <taxon>Streptophyta</taxon>
        <taxon>Embryophyta</taxon>
        <taxon>Tracheophyta</taxon>
        <taxon>Spermatophyta</taxon>
        <taxon>Magnoliopsida</taxon>
        <taxon>Liliopsida</taxon>
        <taxon>Poales</taxon>
        <taxon>Poaceae</taxon>
        <taxon>BOP clade</taxon>
        <taxon>Pooideae</taxon>
        <taxon>Triticodae</taxon>
        <taxon>Triticeae</taxon>
        <taxon>Triticinae</taxon>
        <taxon>Aegilops</taxon>
    </lineage>
</organism>